<dbReference type="RefSeq" id="XP_013897641.1">
    <property type="nucleotide sequence ID" value="XM_014042187.1"/>
</dbReference>
<dbReference type="InterPro" id="IPR047324">
    <property type="entry name" value="LbH_gamma_CA-like"/>
</dbReference>
<name>A0A0D2MCU4_9CHLO</name>
<dbReference type="OrthoDB" id="25818at2759"/>
<dbReference type="GeneID" id="25742216"/>
<dbReference type="EMBL" id="KK102121">
    <property type="protein sequence ID" value="KIY98621.1"/>
    <property type="molecule type" value="Genomic_DNA"/>
</dbReference>
<evidence type="ECO:0000256" key="2">
    <source>
        <dbReference type="ARBA" id="ARBA00034694"/>
    </source>
</evidence>
<dbReference type="STRING" id="145388.A0A0D2MCU4"/>
<evidence type="ECO:0000313" key="4">
    <source>
        <dbReference type="Proteomes" id="UP000054498"/>
    </source>
</evidence>
<evidence type="ECO:0000313" key="3">
    <source>
        <dbReference type="EMBL" id="KIY98621.1"/>
    </source>
</evidence>
<dbReference type="InterPro" id="IPR011004">
    <property type="entry name" value="Trimer_LpxA-like_sf"/>
</dbReference>
<dbReference type="PANTHER" id="PTHR13061:SF29">
    <property type="entry name" value="GAMMA CARBONIC ANHYDRASE-LIKE 1, MITOCHONDRIAL-RELATED"/>
    <property type="match status" value="1"/>
</dbReference>
<comment type="subcellular location">
    <subcellularLocation>
        <location evidence="2">Mitochondrion membrane</location>
        <topology evidence="2">Peripheral membrane protein</topology>
        <orientation evidence="2">Matrix side</orientation>
    </subcellularLocation>
</comment>
<dbReference type="SMR" id="A0A0D2MCU4"/>
<dbReference type="PANTHER" id="PTHR13061">
    <property type="entry name" value="DYNACTIN SUBUNIT P25"/>
    <property type="match status" value="1"/>
</dbReference>
<accession>A0A0D2MCU4</accession>
<dbReference type="CDD" id="cd04645">
    <property type="entry name" value="LbH_gamma_CA_like"/>
    <property type="match status" value="1"/>
</dbReference>
<reference evidence="3 4" key="1">
    <citation type="journal article" date="2013" name="BMC Genomics">
        <title>Reconstruction of the lipid metabolism for the microalga Monoraphidium neglectum from its genome sequence reveals characteristics suitable for biofuel production.</title>
        <authorList>
            <person name="Bogen C."/>
            <person name="Al-Dilaimi A."/>
            <person name="Albersmeier A."/>
            <person name="Wichmann J."/>
            <person name="Grundmann M."/>
            <person name="Rupp O."/>
            <person name="Lauersen K.J."/>
            <person name="Blifernez-Klassen O."/>
            <person name="Kalinowski J."/>
            <person name="Goesmann A."/>
            <person name="Mussgnug J.H."/>
            <person name="Kruse O."/>
        </authorList>
    </citation>
    <scope>NUCLEOTIDE SEQUENCE [LARGE SCALE GENOMIC DNA]</scope>
    <source>
        <strain evidence="3 4">SAG 48.87</strain>
    </source>
</reference>
<dbReference type="Gene3D" id="2.160.10.10">
    <property type="entry name" value="Hexapeptide repeat proteins"/>
    <property type="match status" value="1"/>
</dbReference>
<dbReference type="SUPFAM" id="SSF51161">
    <property type="entry name" value="Trimeric LpxA-like enzymes"/>
    <property type="match status" value="1"/>
</dbReference>
<dbReference type="InterPro" id="IPR050484">
    <property type="entry name" value="Transf_Hexapept/Carb_Anhydrase"/>
</dbReference>
<dbReference type="GO" id="GO:0031966">
    <property type="term" value="C:mitochondrial membrane"/>
    <property type="evidence" value="ECO:0007669"/>
    <property type="project" value="UniProtKB-SubCell"/>
</dbReference>
<sequence>MEGATIVGDVDLLERASVWNHVVLRGDLNNITIGQVSNIQDRTVIHAARTSPTGLTAAALIGKFVTVEPNCTLRSCRIQDYCIVGARSVLMEGSMMESHSVLAPGSVLPPARRVPTGELWAGNPARFVRKLTDDERDEIRAVAVEVRRLASQHSAEELPHGTAWRGVEAQRAAQIDGGLYGWVDLRRAKYNIRVKEEQDAAARRL</sequence>
<dbReference type="Proteomes" id="UP000054498">
    <property type="component" value="Unassembled WGS sequence"/>
</dbReference>
<dbReference type="KEGG" id="mng:MNEG_9341"/>
<protein>
    <submittedName>
        <fullName evidence="3">Uncharacterized protein</fullName>
    </submittedName>
</protein>
<comment type="similarity">
    <text evidence="1">Belongs to the gamma-class carbonic anhydrase family.</text>
</comment>
<proteinExistence type="inferred from homology"/>
<gene>
    <name evidence="3" type="ORF">MNEG_9341</name>
</gene>
<keyword evidence="4" id="KW-1185">Reference proteome</keyword>
<dbReference type="AlphaFoldDB" id="A0A0D2MCU4"/>
<evidence type="ECO:0000256" key="1">
    <source>
        <dbReference type="ARBA" id="ARBA00023595"/>
    </source>
</evidence>
<organism evidence="3 4">
    <name type="scientific">Monoraphidium neglectum</name>
    <dbReference type="NCBI Taxonomy" id="145388"/>
    <lineage>
        <taxon>Eukaryota</taxon>
        <taxon>Viridiplantae</taxon>
        <taxon>Chlorophyta</taxon>
        <taxon>core chlorophytes</taxon>
        <taxon>Chlorophyceae</taxon>
        <taxon>CS clade</taxon>
        <taxon>Sphaeropleales</taxon>
        <taxon>Selenastraceae</taxon>
        <taxon>Monoraphidium</taxon>
    </lineage>
</organism>